<dbReference type="HAMAP" id="MF_01033">
    <property type="entry name" value="LeuB_type1"/>
    <property type="match status" value="1"/>
</dbReference>
<dbReference type="InterPro" id="IPR019818">
    <property type="entry name" value="IsoCit/isopropylmalate_DH_CS"/>
</dbReference>
<evidence type="ECO:0000256" key="10">
    <source>
        <dbReference type="ARBA" id="ARBA00023002"/>
    </source>
</evidence>
<feature type="binding site" evidence="14">
    <location>
        <begin position="80"/>
        <end position="93"/>
    </location>
    <ligand>
        <name>NAD(+)</name>
        <dbReference type="ChEBI" id="CHEBI:57540"/>
    </ligand>
</feature>
<feature type="binding site" evidence="14">
    <location>
        <position position="229"/>
    </location>
    <ligand>
        <name>substrate</name>
    </ligand>
</feature>
<dbReference type="FunFam" id="3.40.718.10:FF:000006">
    <property type="entry name" value="3-isopropylmalate dehydrogenase"/>
    <property type="match status" value="1"/>
</dbReference>
<dbReference type="SMART" id="SM01329">
    <property type="entry name" value="Iso_dh"/>
    <property type="match status" value="1"/>
</dbReference>
<dbReference type="AlphaFoldDB" id="A0A840V7N3"/>
<feature type="binding site" evidence="14">
    <location>
        <position position="257"/>
    </location>
    <ligand>
        <name>Mg(2+)</name>
        <dbReference type="ChEBI" id="CHEBI:18420"/>
    </ligand>
</feature>
<evidence type="ECO:0000256" key="7">
    <source>
        <dbReference type="ARBA" id="ARBA00022605"/>
    </source>
</evidence>
<keyword evidence="11 14" id="KW-0520">NAD</keyword>
<comment type="cofactor">
    <cofactor evidence="14 15">
        <name>Mg(2+)</name>
        <dbReference type="ChEBI" id="CHEBI:18420"/>
    </cofactor>
    <cofactor evidence="14 15">
        <name>Mn(2+)</name>
        <dbReference type="ChEBI" id="CHEBI:29035"/>
    </cofactor>
    <text evidence="14 15">Binds 1 Mg(2+) or Mn(2+) ion per subunit.</text>
</comment>
<evidence type="ECO:0000313" key="17">
    <source>
        <dbReference type="EMBL" id="MBB5350748.1"/>
    </source>
</evidence>
<evidence type="ECO:0000256" key="1">
    <source>
        <dbReference type="ARBA" id="ARBA00000624"/>
    </source>
</evidence>
<feature type="binding site" evidence="14">
    <location>
        <position position="111"/>
    </location>
    <ligand>
        <name>substrate</name>
    </ligand>
</feature>
<dbReference type="EMBL" id="JACHFD010000003">
    <property type="protein sequence ID" value="MBB5350748.1"/>
    <property type="molecule type" value="Genomic_DNA"/>
</dbReference>
<gene>
    <name evidence="14" type="primary">leuB</name>
    <name evidence="17" type="ORF">HNR46_000976</name>
</gene>
<accession>A0A840V7N3</accession>
<feature type="site" description="Important for catalysis" evidence="14">
    <location>
        <position position="147"/>
    </location>
</feature>
<comment type="subunit">
    <text evidence="5 14 15">Homodimer.</text>
</comment>
<dbReference type="SUPFAM" id="SSF53659">
    <property type="entry name" value="Isocitrate/Isopropylmalate dehydrogenase-like"/>
    <property type="match status" value="1"/>
</dbReference>
<dbReference type="PROSITE" id="PS00470">
    <property type="entry name" value="IDH_IMDH"/>
    <property type="match status" value="1"/>
</dbReference>
<evidence type="ECO:0000313" key="18">
    <source>
        <dbReference type="Proteomes" id="UP000557717"/>
    </source>
</evidence>
<feature type="binding site" evidence="14">
    <location>
        <begin position="293"/>
        <end position="305"/>
    </location>
    <ligand>
        <name>NAD(+)</name>
        <dbReference type="ChEBI" id="CHEBI:57540"/>
    </ligand>
</feature>
<keyword evidence="9 14" id="KW-0460">Magnesium</keyword>
<keyword evidence="14" id="KW-0963">Cytoplasm</keyword>
<comment type="cofactor">
    <cofactor evidence="2">
        <name>Mn(2+)</name>
        <dbReference type="ChEBI" id="CHEBI:29035"/>
    </cofactor>
</comment>
<keyword evidence="10 14" id="KW-0560">Oxidoreductase</keyword>
<evidence type="ECO:0000256" key="5">
    <source>
        <dbReference type="ARBA" id="ARBA00011738"/>
    </source>
</evidence>
<keyword evidence="12 14" id="KW-0464">Manganese</keyword>
<feature type="binding site" evidence="14">
    <location>
        <position position="229"/>
    </location>
    <ligand>
        <name>Mg(2+)</name>
        <dbReference type="ChEBI" id="CHEBI:18420"/>
    </ligand>
</feature>
<dbReference type="GO" id="GO:0009098">
    <property type="term" value="P:L-leucine biosynthetic process"/>
    <property type="evidence" value="ECO:0007669"/>
    <property type="project" value="UniProtKB-UniRule"/>
</dbReference>
<evidence type="ECO:0000256" key="15">
    <source>
        <dbReference type="RuleBase" id="RU004445"/>
    </source>
</evidence>
<proteinExistence type="inferred from homology"/>
<comment type="function">
    <text evidence="14 15">Catalyzes the oxidation of 3-carboxy-2-hydroxy-4-methylpentanoate (3-isopropylmalate) to 3-carboxy-4-methyl-2-oxopentanoate. The product decarboxylates to 4-methyl-2 oxopentanoate.</text>
</comment>
<feature type="site" description="Important for catalysis" evidence="14">
    <location>
        <position position="197"/>
    </location>
</feature>
<comment type="catalytic activity">
    <reaction evidence="1 14 15">
        <text>(2R,3S)-3-isopropylmalate + NAD(+) = 4-methyl-2-oxopentanoate + CO2 + NADH</text>
        <dbReference type="Rhea" id="RHEA:32271"/>
        <dbReference type="ChEBI" id="CHEBI:16526"/>
        <dbReference type="ChEBI" id="CHEBI:17865"/>
        <dbReference type="ChEBI" id="CHEBI:35121"/>
        <dbReference type="ChEBI" id="CHEBI:57540"/>
        <dbReference type="ChEBI" id="CHEBI:57945"/>
        <dbReference type="EC" id="1.1.1.85"/>
    </reaction>
</comment>
<dbReference type="GO" id="GO:0005829">
    <property type="term" value="C:cytosol"/>
    <property type="evidence" value="ECO:0007669"/>
    <property type="project" value="TreeGrafter"/>
</dbReference>
<feature type="binding site" evidence="14">
    <location>
        <position position="101"/>
    </location>
    <ligand>
        <name>substrate</name>
    </ligand>
</feature>
<feature type="binding site" evidence="14">
    <location>
        <position position="140"/>
    </location>
    <ligand>
        <name>substrate</name>
    </ligand>
</feature>
<evidence type="ECO:0000256" key="11">
    <source>
        <dbReference type="ARBA" id="ARBA00023027"/>
    </source>
</evidence>
<comment type="caution">
    <text evidence="17">The sequence shown here is derived from an EMBL/GenBank/DDBJ whole genome shotgun (WGS) entry which is preliminary data.</text>
</comment>
<name>A0A840V7N3_9BACT</name>
<evidence type="ECO:0000256" key="8">
    <source>
        <dbReference type="ARBA" id="ARBA00022723"/>
    </source>
</evidence>
<keyword evidence="8 14" id="KW-0479">Metal-binding</keyword>
<keyword evidence="18" id="KW-1185">Reference proteome</keyword>
<dbReference type="InterPro" id="IPR024084">
    <property type="entry name" value="IsoPropMal-DH-like_dom"/>
</dbReference>
<evidence type="ECO:0000256" key="6">
    <source>
        <dbReference type="ARBA" id="ARBA00022430"/>
    </source>
</evidence>
<protein>
    <recommendedName>
        <fullName evidence="14">3-isopropylmalate dehydrogenase</fullName>
        <ecNumber evidence="14">1.1.1.85</ecNumber>
    </recommendedName>
    <alternativeName>
        <fullName evidence="14">3-IPM-DH</fullName>
    </alternativeName>
    <alternativeName>
        <fullName evidence="14">Beta-IPM dehydrogenase</fullName>
        <shortName evidence="14">IMDH</shortName>
    </alternativeName>
</protein>
<dbReference type="RefSeq" id="WP_184016292.1">
    <property type="nucleotide sequence ID" value="NZ_JACHFD010000003.1"/>
</dbReference>
<dbReference type="EC" id="1.1.1.85" evidence="14"/>
<evidence type="ECO:0000256" key="13">
    <source>
        <dbReference type="ARBA" id="ARBA00023304"/>
    </source>
</evidence>
<evidence type="ECO:0000256" key="4">
    <source>
        <dbReference type="ARBA" id="ARBA00008319"/>
    </source>
</evidence>
<dbReference type="GO" id="GO:0051287">
    <property type="term" value="F:NAD binding"/>
    <property type="evidence" value="ECO:0007669"/>
    <property type="project" value="InterPro"/>
</dbReference>
<keyword evidence="13 14" id="KW-0100">Branched-chain amino acid biosynthesis</keyword>
<evidence type="ECO:0000256" key="9">
    <source>
        <dbReference type="ARBA" id="ARBA00022842"/>
    </source>
</evidence>
<dbReference type="Proteomes" id="UP000557717">
    <property type="component" value="Unassembled WGS sequence"/>
</dbReference>
<feature type="domain" description="Isopropylmalate dehydrogenase-like" evidence="16">
    <location>
        <begin position="6"/>
        <end position="366"/>
    </location>
</feature>
<reference evidence="17 18" key="1">
    <citation type="submission" date="2020-08" db="EMBL/GenBank/DDBJ databases">
        <title>Genomic Encyclopedia of Type Strains, Phase IV (KMG-IV): sequencing the most valuable type-strain genomes for metagenomic binning, comparative biology and taxonomic classification.</title>
        <authorList>
            <person name="Goeker M."/>
        </authorList>
    </citation>
    <scope>NUCLEOTIDE SEQUENCE [LARGE SCALE GENOMIC DNA]</scope>
    <source>
        <strain evidence="17 18">YC6886</strain>
    </source>
</reference>
<keyword evidence="7 14" id="KW-0028">Amino-acid biosynthesis</keyword>
<dbReference type="GO" id="GO:0000287">
    <property type="term" value="F:magnesium ion binding"/>
    <property type="evidence" value="ECO:0007669"/>
    <property type="project" value="InterPro"/>
</dbReference>
<comment type="subcellular location">
    <subcellularLocation>
        <location evidence="14">Cytoplasm</location>
    </subcellularLocation>
</comment>
<evidence type="ECO:0000256" key="12">
    <source>
        <dbReference type="ARBA" id="ARBA00023211"/>
    </source>
</evidence>
<evidence type="ECO:0000256" key="14">
    <source>
        <dbReference type="HAMAP-Rule" id="MF_01033"/>
    </source>
</evidence>
<comment type="pathway">
    <text evidence="3 14 15">Amino-acid biosynthesis; L-leucine biosynthesis; L-leucine from 3-methyl-2-oxobutanoate: step 3/4.</text>
</comment>
<evidence type="ECO:0000256" key="2">
    <source>
        <dbReference type="ARBA" id="ARBA00001936"/>
    </source>
</evidence>
<keyword evidence="6 14" id="KW-0432">Leucine biosynthesis</keyword>
<comment type="similarity">
    <text evidence="4 14">Belongs to the isocitrate and isopropylmalate dehydrogenases family. LeuB type 1 subfamily.</text>
</comment>
<evidence type="ECO:0000259" key="16">
    <source>
        <dbReference type="SMART" id="SM01329"/>
    </source>
</evidence>
<dbReference type="Pfam" id="PF00180">
    <property type="entry name" value="Iso_dh"/>
    <property type="match status" value="1"/>
</dbReference>
<dbReference type="GO" id="GO:0003862">
    <property type="term" value="F:3-isopropylmalate dehydrogenase activity"/>
    <property type="evidence" value="ECO:0007669"/>
    <property type="project" value="UniProtKB-UniRule"/>
</dbReference>
<evidence type="ECO:0000256" key="3">
    <source>
        <dbReference type="ARBA" id="ARBA00004762"/>
    </source>
</evidence>
<organism evidence="17 18">
    <name type="scientific">Haloferula luteola</name>
    <dbReference type="NCBI Taxonomy" id="595692"/>
    <lineage>
        <taxon>Bacteria</taxon>
        <taxon>Pseudomonadati</taxon>
        <taxon>Verrucomicrobiota</taxon>
        <taxon>Verrucomicrobiia</taxon>
        <taxon>Verrucomicrobiales</taxon>
        <taxon>Verrucomicrobiaceae</taxon>
        <taxon>Haloferula</taxon>
    </lineage>
</organism>
<feature type="binding site" evidence="14">
    <location>
        <position position="253"/>
    </location>
    <ligand>
        <name>Mg(2+)</name>
        <dbReference type="ChEBI" id="CHEBI:18420"/>
    </ligand>
</feature>
<dbReference type="UniPathway" id="UPA00048">
    <property type="reaction ID" value="UER00072"/>
</dbReference>
<dbReference type="PANTHER" id="PTHR42979:SF1">
    <property type="entry name" value="3-ISOPROPYLMALATE DEHYDROGENASE"/>
    <property type="match status" value="1"/>
</dbReference>
<dbReference type="InterPro" id="IPR004429">
    <property type="entry name" value="Isopropylmalate_DH"/>
</dbReference>
<sequence length="371" mass="39287">MSRTYRIAVLAGDGIGPEVMTETLRVLDAVEAKFGFNTERSVQLVGGAALDATGNETPLPAATVEACEQSDGILFGSVGGPKWENLPPDIQPERGALLPLRKHFGLFANLRPGVCLPSLTHASPVKNELIPEGFDVLCVRELTGGVYFGTPKGRENRDGEPVAFDTMVYKKSEIQRILRVAFTAAMGRGKKLVSVDKANVLASSVLWRETALEVAKEFPEVELSHLYVDNAAMQLVRRPGSFDVLVTENLFGDILSDEMAMISGSLGMLPSASLGAKKEGSDLYFGMYEPSGGSAPDIAGQGIANPIAQILSAAMLLRYSLGESDAADAIDAAVAKTIDDGYRTGDIATGAATEKKVGTQGMADAILAHLK</sequence>
<dbReference type="Gene3D" id="3.40.718.10">
    <property type="entry name" value="Isopropylmalate Dehydrogenase"/>
    <property type="match status" value="1"/>
</dbReference>
<dbReference type="PANTHER" id="PTHR42979">
    <property type="entry name" value="3-ISOPROPYLMALATE DEHYDROGENASE"/>
    <property type="match status" value="1"/>
</dbReference>
<dbReference type="NCBIfam" id="TIGR00169">
    <property type="entry name" value="leuB"/>
    <property type="match status" value="1"/>
</dbReference>